<evidence type="ECO:0000256" key="5">
    <source>
        <dbReference type="ARBA" id="ARBA00006790"/>
    </source>
</evidence>
<dbReference type="Pfam" id="PF13473">
    <property type="entry name" value="Cupredoxin_1"/>
    <property type="match status" value="1"/>
</dbReference>
<evidence type="ECO:0000256" key="3">
    <source>
        <dbReference type="ARBA" id="ARBA00004418"/>
    </source>
</evidence>
<evidence type="ECO:0000256" key="2">
    <source>
        <dbReference type="ARBA" id="ARBA00003034"/>
    </source>
</evidence>
<dbReference type="PANTHER" id="PTHR42838">
    <property type="entry name" value="CYTOCHROME C OXIDASE SUBUNIT II"/>
    <property type="match status" value="1"/>
</dbReference>
<evidence type="ECO:0000259" key="15">
    <source>
        <dbReference type="PROSITE" id="PS50857"/>
    </source>
</evidence>
<dbReference type="Proteomes" id="UP000637423">
    <property type="component" value="Unassembled WGS sequence"/>
</dbReference>
<dbReference type="Gene3D" id="2.60.40.420">
    <property type="entry name" value="Cupredoxins - blue copper proteins"/>
    <property type="match status" value="1"/>
</dbReference>
<dbReference type="GO" id="GO:0005507">
    <property type="term" value="F:copper ion binding"/>
    <property type="evidence" value="ECO:0007669"/>
    <property type="project" value="InterPro"/>
</dbReference>
<evidence type="ECO:0000256" key="4">
    <source>
        <dbReference type="ARBA" id="ARBA00004779"/>
    </source>
</evidence>
<evidence type="ECO:0000256" key="14">
    <source>
        <dbReference type="ARBA" id="ARBA00049555"/>
    </source>
</evidence>
<comment type="function">
    <text evidence="2">Nitrous-oxide reductase is part of a bacterial respiratory system which is activated under anaerobic conditions in the presence of nitrate or nitrous oxide.</text>
</comment>
<dbReference type="PROSITE" id="PS51318">
    <property type="entry name" value="TAT"/>
    <property type="match status" value="1"/>
</dbReference>
<dbReference type="InterPro" id="IPR002429">
    <property type="entry name" value="CcO_II-like_C"/>
</dbReference>
<evidence type="ECO:0000256" key="11">
    <source>
        <dbReference type="ARBA" id="ARBA00023008"/>
    </source>
</evidence>
<protein>
    <recommendedName>
        <fullName evidence="9">Nitrous-oxide reductase</fullName>
        <ecNumber evidence="8">1.7.2.4</ecNumber>
    </recommendedName>
    <alternativeName>
        <fullName evidence="12">N(2)OR</fullName>
    </alternativeName>
    <alternativeName>
        <fullName evidence="13">N2O reductase</fullName>
    </alternativeName>
</protein>
<dbReference type="InterPro" id="IPR006311">
    <property type="entry name" value="TAT_signal"/>
</dbReference>
<accession>A0A916UE51</accession>
<dbReference type="GO" id="GO:0042597">
    <property type="term" value="C:periplasmic space"/>
    <property type="evidence" value="ECO:0007669"/>
    <property type="project" value="UniProtKB-SubCell"/>
</dbReference>
<evidence type="ECO:0000313" key="16">
    <source>
        <dbReference type="EMBL" id="GGC69170.1"/>
    </source>
</evidence>
<dbReference type="EC" id="1.7.2.4" evidence="8"/>
<proteinExistence type="inferred from homology"/>
<evidence type="ECO:0000256" key="13">
    <source>
        <dbReference type="ARBA" id="ARBA00032847"/>
    </source>
</evidence>
<gene>
    <name evidence="16" type="ORF">GCM10011396_15230</name>
</gene>
<dbReference type="GO" id="GO:0004129">
    <property type="term" value="F:cytochrome-c oxidase activity"/>
    <property type="evidence" value="ECO:0007669"/>
    <property type="project" value="InterPro"/>
</dbReference>
<evidence type="ECO:0000256" key="12">
    <source>
        <dbReference type="ARBA" id="ARBA00031077"/>
    </source>
</evidence>
<dbReference type="GO" id="GO:0050304">
    <property type="term" value="F:nitrous-oxide reductase activity"/>
    <property type="evidence" value="ECO:0007669"/>
    <property type="project" value="UniProtKB-EC"/>
</dbReference>
<sequence>MHTSKKTDSTRRQLLLTAVAGSLALGGLMKIASAKPAPKTIRISAKKFQFIPAEVRLKRGEEVILELSTQDVLMGFSLPDLKMRADLVPGKTQTLLITPDKAGEYVFLCDVFCGSGHEDMSGKLIVEG</sequence>
<comment type="catalytic activity">
    <reaction evidence="14">
        <text>N2 + 2 Fe(III)-[cytochrome c] + H2O = nitrous oxide + 2 Fe(II)-[cytochrome c] + 2 H(+)</text>
        <dbReference type="Rhea" id="RHEA:43108"/>
        <dbReference type="Rhea" id="RHEA-COMP:10350"/>
        <dbReference type="Rhea" id="RHEA-COMP:14399"/>
        <dbReference type="ChEBI" id="CHEBI:15377"/>
        <dbReference type="ChEBI" id="CHEBI:15378"/>
        <dbReference type="ChEBI" id="CHEBI:17045"/>
        <dbReference type="ChEBI" id="CHEBI:17997"/>
        <dbReference type="ChEBI" id="CHEBI:29033"/>
        <dbReference type="ChEBI" id="CHEBI:29034"/>
        <dbReference type="EC" id="1.7.2.4"/>
    </reaction>
</comment>
<dbReference type="PANTHER" id="PTHR42838:SF2">
    <property type="entry name" value="NITROUS-OXIDE REDUCTASE"/>
    <property type="match status" value="1"/>
</dbReference>
<comment type="similarity">
    <text evidence="5">In the C-terminal section; belongs to the cytochrome c oxidase subunit 2 family.</text>
</comment>
<dbReference type="AlphaFoldDB" id="A0A916UE51"/>
<dbReference type="InterPro" id="IPR008972">
    <property type="entry name" value="Cupredoxin"/>
</dbReference>
<reference evidence="16" key="1">
    <citation type="journal article" date="2014" name="Int. J. Syst. Evol. Microbiol.">
        <title>Complete genome sequence of Corynebacterium casei LMG S-19264T (=DSM 44701T), isolated from a smear-ripened cheese.</title>
        <authorList>
            <consortium name="US DOE Joint Genome Institute (JGI-PGF)"/>
            <person name="Walter F."/>
            <person name="Albersmeier A."/>
            <person name="Kalinowski J."/>
            <person name="Ruckert C."/>
        </authorList>
    </citation>
    <scope>NUCLEOTIDE SEQUENCE</scope>
    <source>
        <strain evidence="16">CGMCC 1.10998</strain>
    </source>
</reference>
<evidence type="ECO:0000313" key="17">
    <source>
        <dbReference type="Proteomes" id="UP000637423"/>
    </source>
</evidence>
<evidence type="ECO:0000256" key="1">
    <source>
        <dbReference type="ARBA" id="ARBA00001913"/>
    </source>
</evidence>
<dbReference type="SUPFAM" id="SSF49503">
    <property type="entry name" value="Cupredoxins"/>
    <property type="match status" value="1"/>
</dbReference>
<evidence type="ECO:0000256" key="6">
    <source>
        <dbReference type="ARBA" id="ARBA00010372"/>
    </source>
</evidence>
<reference evidence="16" key="2">
    <citation type="submission" date="2020-09" db="EMBL/GenBank/DDBJ databases">
        <authorList>
            <person name="Sun Q."/>
            <person name="Zhou Y."/>
        </authorList>
    </citation>
    <scope>NUCLEOTIDE SEQUENCE</scope>
    <source>
        <strain evidence="16">CGMCC 1.10998</strain>
    </source>
</reference>
<dbReference type="InterPro" id="IPR028096">
    <property type="entry name" value="EfeO_Cupredoxin"/>
</dbReference>
<evidence type="ECO:0000256" key="8">
    <source>
        <dbReference type="ARBA" id="ARBA00011896"/>
    </source>
</evidence>
<comment type="pathway">
    <text evidence="4">Nitrogen metabolism; nitrate reduction (denitrification); dinitrogen from nitrate: step 4/4.</text>
</comment>
<evidence type="ECO:0000256" key="9">
    <source>
        <dbReference type="ARBA" id="ARBA00016560"/>
    </source>
</evidence>
<keyword evidence="10" id="KW-0479">Metal-binding</keyword>
<dbReference type="GO" id="GO:0016020">
    <property type="term" value="C:membrane"/>
    <property type="evidence" value="ECO:0007669"/>
    <property type="project" value="InterPro"/>
</dbReference>
<comment type="caution">
    <text evidence="16">The sequence shown here is derived from an EMBL/GenBank/DDBJ whole genome shotgun (WGS) entry which is preliminary data.</text>
</comment>
<comment type="subcellular location">
    <subcellularLocation>
        <location evidence="3">Periplasm</location>
    </subcellularLocation>
</comment>
<dbReference type="InterPro" id="IPR051403">
    <property type="entry name" value="NosZ/Cyto_c_oxidase_sub2"/>
</dbReference>
<dbReference type="EMBL" id="BMED01000001">
    <property type="protein sequence ID" value="GGC69170.1"/>
    <property type="molecule type" value="Genomic_DNA"/>
</dbReference>
<feature type="domain" description="Cytochrome oxidase subunit II copper A binding" evidence="15">
    <location>
        <begin position="36"/>
        <end position="128"/>
    </location>
</feature>
<organism evidence="16 17">
    <name type="scientific">Undibacterium terreum</name>
    <dbReference type="NCBI Taxonomy" id="1224302"/>
    <lineage>
        <taxon>Bacteria</taxon>
        <taxon>Pseudomonadati</taxon>
        <taxon>Pseudomonadota</taxon>
        <taxon>Betaproteobacteria</taxon>
        <taxon>Burkholderiales</taxon>
        <taxon>Oxalobacteraceae</taxon>
        <taxon>Undibacterium</taxon>
    </lineage>
</organism>
<comment type="subunit">
    <text evidence="7">Homodimer.</text>
</comment>
<comment type="similarity">
    <text evidence="6">Belongs to the NosZ family.</text>
</comment>
<keyword evidence="17" id="KW-1185">Reference proteome</keyword>
<evidence type="ECO:0000256" key="10">
    <source>
        <dbReference type="ARBA" id="ARBA00022723"/>
    </source>
</evidence>
<comment type="cofactor">
    <cofactor evidence="1">
        <name>Ca(2+)</name>
        <dbReference type="ChEBI" id="CHEBI:29108"/>
    </cofactor>
</comment>
<keyword evidence="11" id="KW-0186">Copper</keyword>
<evidence type="ECO:0000256" key="7">
    <source>
        <dbReference type="ARBA" id="ARBA00011738"/>
    </source>
</evidence>
<name>A0A916UE51_9BURK</name>
<dbReference type="PROSITE" id="PS50857">
    <property type="entry name" value="COX2_CUA"/>
    <property type="match status" value="1"/>
</dbReference>
<dbReference type="RefSeq" id="WP_188565311.1">
    <property type="nucleotide sequence ID" value="NZ_BMED01000001.1"/>
</dbReference>